<dbReference type="GO" id="GO:0015628">
    <property type="term" value="P:protein secretion by the type II secretion system"/>
    <property type="evidence" value="ECO:0007669"/>
    <property type="project" value="TreeGrafter"/>
</dbReference>
<feature type="chain" id="PRO_5016248106" evidence="2">
    <location>
        <begin position="24"/>
        <end position="112"/>
    </location>
</feature>
<reference evidence="4 5" key="1">
    <citation type="submission" date="2018-05" db="EMBL/GenBank/DDBJ databases">
        <title>Genomic Encyclopedia of Type Strains, Phase IV (KMG-IV): sequencing the most valuable type-strain genomes for metagenomic binning, comparative biology and taxonomic classification.</title>
        <authorList>
            <person name="Goeker M."/>
        </authorList>
    </citation>
    <scope>NUCLEOTIDE SEQUENCE [LARGE SCALE GENOMIC DNA]</scope>
    <source>
        <strain evidence="4 5">DSM 23606</strain>
    </source>
</reference>
<evidence type="ECO:0000256" key="2">
    <source>
        <dbReference type="SAM" id="SignalP"/>
    </source>
</evidence>
<dbReference type="PANTHER" id="PTHR21180:SF32">
    <property type="entry name" value="ENDONUCLEASE_EXONUCLEASE_PHOSPHATASE FAMILY DOMAIN-CONTAINING PROTEIN 1"/>
    <property type="match status" value="1"/>
</dbReference>
<sequence length="112" mass="11338">MKRLHSWLAALLLSGASVALVNAAPVDINAASAAEIAAAIKGIGPKKAAAIVDYREQHGPFKSLAELEKVPGIGAKLVDANRQDLLLGPAPTAVTPAMPPVAPTSSETAAKP</sequence>
<keyword evidence="2" id="KW-0732">Signal</keyword>
<dbReference type="InterPro" id="IPR004509">
    <property type="entry name" value="Competence_ComEA_HhH"/>
</dbReference>
<proteinExistence type="predicted"/>
<feature type="domain" description="Helix-hairpin-helix DNA-binding motif class 1" evidence="3">
    <location>
        <begin position="35"/>
        <end position="54"/>
    </location>
</feature>
<dbReference type="Proteomes" id="UP000246569">
    <property type="component" value="Unassembled WGS sequence"/>
</dbReference>
<evidence type="ECO:0000313" key="4">
    <source>
        <dbReference type="EMBL" id="PWV59496.1"/>
    </source>
</evidence>
<protein>
    <submittedName>
        <fullName evidence="4">Competence protein ComEA</fullName>
    </submittedName>
</protein>
<comment type="caution">
    <text evidence="4">The sequence shown here is derived from an EMBL/GenBank/DDBJ whole genome shotgun (WGS) entry which is preliminary data.</text>
</comment>
<evidence type="ECO:0000313" key="5">
    <source>
        <dbReference type="Proteomes" id="UP000246569"/>
    </source>
</evidence>
<dbReference type="OrthoDB" id="7510573at2"/>
<dbReference type="SMART" id="SM00278">
    <property type="entry name" value="HhH1"/>
    <property type="match status" value="2"/>
</dbReference>
<gene>
    <name evidence="4" type="ORF">C7443_11041</name>
</gene>
<evidence type="ECO:0000256" key="1">
    <source>
        <dbReference type="SAM" id="MobiDB-lite"/>
    </source>
</evidence>
<feature type="domain" description="Helix-hairpin-helix DNA-binding motif class 1" evidence="3">
    <location>
        <begin position="65"/>
        <end position="84"/>
    </location>
</feature>
<dbReference type="GO" id="GO:0003677">
    <property type="term" value="F:DNA binding"/>
    <property type="evidence" value="ECO:0007669"/>
    <property type="project" value="InterPro"/>
</dbReference>
<accession>A0A317MRJ6</accession>
<name>A0A317MRJ6_9GAMM</name>
<dbReference type="NCBIfam" id="TIGR00426">
    <property type="entry name" value="competence protein ComEA helix-hairpin-helix repeat region"/>
    <property type="match status" value="1"/>
</dbReference>
<dbReference type="SUPFAM" id="SSF47781">
    <property type="entry name" value="RuvA domain 2-like"/>
    <property type="match status" value="1"/>
</dbReference>
<evidence type="ECO:0000259" key="3">
    <source>
        <dbReference type="SMART" id="SM00278"/>
    </source>
</evidence>
<dbReference type="Gene3D" id="1.10.150.280">
    <property type="entry name" value="AF1531-like domain"/>
    <property type="match status" value="1"/>
</dbReference>
<dbReference type="InterPro" id="IPR003583">
    <property type="entry name" value="Hlx-hairpin-Hlx_DNA-bd_motif"/>
</dbReference>
<feature type="region of interest" description="Disordered" evidence="1">
    <location>
        <begin position="89"/>
        <end position="112"/>
    </location>
</feature>
<dbReference type="AlphaFoldDB" id="A0A317MRJ6"/>
<dbReference type="InterPro" id="IPR010994">
    <property type="entry name" value="RuvA_2-like"/>
</dbReference>
<dbReference type="Pfam" id="PF12836">
    <property type="entry name" value="HHH_3"/>
    <property type="match status" value="1"/>
</dbReference>
<keyword evidence="5" id="KW-1185">Reference proteome</keyword>
<dbReference type="GO" id="GO:0015627">
    <property type="term" value="C:type II protein secretion system complex"/>
    <property type="evidence" value="ECO:0007669"/>
    <property type="project" value="TreeGrafter"/>
</dbReference>
<dbReference type="GO" id="GO:0006281">
    <property type="term" value="P:DNA repair"/>
    <property type="evidence" value="ECO:0007669"/>
    <property type="project" value="InterPro"/>
</dbReference>
<organism evidence="4 5">
    <name type="scientific">Plasticicumulans acidivorans</name>
    <dbReference type="NCBI Taxonomy" id="886464"/>
    <lineage>
        <taxon>Bacteria</taxon>
        <taxon>Pseudomonadati</taxon>
        <taxon>Pseudomonadota</taxon>
        <taxon>Gammaproteobacteria</taxon>
        <taxon>Candidatus Competibacteraceae</taxon>
        <taxon>Plasticicumulans</taxon>
    </lineage>
</organism>
<feature type="signal peptide" evidence="2">
    <location>
        <begin position="1"/>
        <end position="23"/>
    </location>
</feature>
<dbReference type="EMBL" id="QGTJ01000010">
    <property type="protein sequence ID" value="PWV59496.1"/>
    <property type="molecule type" value="Genomic_DNA"/>
</dbReference>
<dbReference type="PANTHER" id="PTHR21180">
    <property type="entry name" value="ENDONUCLEASE/EXONUCLEASE/PHOSPHATASE FAMILY DOMAIN-CONTAINING PROTEIN 1"/>
    <property type="match status" value="1"/>
</dbReference>
<dbReference type="InterPro" id="IPR051675">
    <property type="entry name" value="Endo/Exo/Phosphatase_dom_1"/>
</dbReference>